<dbReference type="AlphaFoldDB" id="A0A2M7S8Z8"/>
<evidence type="ECO:0000313" key="2">
    <source>
        <dbReference type="Proteomes" id="UP000229307"/>
    </source>
</evidence>
<sequence length="98" mass="11323">MRRDLRMRKIPKFKTEESEAKFWDEHSFVDFAGGLEETRADFPKPKKHAVPVLLEEGRIQALKQLASSVGIGYGTLVRVWIIERLKYEAAHLKQKTAV</sequence>
<protein>
    <recommendedName>
        <fullName evidence="3">CopG family transcriptional regulator</fullName>
    </recommendedName>
</protein>
<dbReference type="Pfam" id="PF12441">
    <property type="entry name" value="CopG_antitoxin"/>
    <property type="match status" value="1"/>
</dbReference>
<dbReference type="Proteomes" id="UP000229307">
    <property type="component" value="Unassembled WGS sequence"/>
</dbReference>
<evidence type="ECO:0008006" key="3">
    <source>
        <dbReference type="Google" id="ProtNLM"/>
    </source>
</evidence>
<proteinExistence type="predicted"/>
<accession>A0A2M7S8Z8</accession>
<dbReference type="EMBL" id="PFMR01000220">
    <property type="protein sequence ID" value="PIZ15981.1"/>
    <property type="molecule type" value="Genomic_DNA"/>
</dbReference>
<evidence type="ECO:0000313" key="1">
    <source>
        <dbReference type="EMBL" id="PIZ15981.1"/>
    </source>
</evidence>
<gene>
    <name evidence="1" type="ORF">COY52_08300</name>
</gene>
<organism evidence="1 2">
    <name type="scientific">Candidatus Desantisbacteria bacterium CG_4_10_14_0_8_um_filter_48_22</name>
    <dbReference type="NCBI Taxonomy" id="1974543"/>
    <lineage>
        <taxon>Bacteria</taxon>
        <taxon>Candidatus Desantisiibacteriota</taxon>
    </lineage>
</organism>
<comment type="caution">
    <text evidence="1">The sequence shown here is derived from an EMBL/GenBank/DDBJ whole genome shotgun (WGS) entry which is preliminary data.</text>
</comment>
<dbReference type="InterPro" id="IPR022148">
    <property type="entry name" value="CopG_antitoxin"/>
</dbReference>
<reference evidence="2" key="1">
    <citation type="submission" date="2017-09" db="EMBL/GenBank/DDBJ databases">
        <title>Depth-based differentiation of microbial function through sediment-hosted aquifers and enrichment of novel symbionts in the deep terrestrial subsurface.</title>
        <authorList>
            <person name="Probst A.J."/>
            <person name="Ladd B."/>
            <person name="Jarett J.K."/>
            <person name="Geller-Mcgrath D.E."/>
            <person name="Sieber C.M.K."/>
            <person name="Emerson J.B."/>
            <person name="Anantharaman K."/>
            <person name="Thomas B.C."/>
            <person name="Malmstrom R."/>
            <person name="Stieglmeier M."/>
            <person name="Klingl A."/>
            <person name="Woyke T."/>
            <person name="Ryan C.M."/>
            <person name="Banfield J.F."/>
        </authorList>
    </citation>
    <scope>NUCLEOTIDE SEQUENCE [LARGE SCALE GENOMIC DNA]</scope>
</reference>
<name>A0A2M7S8Z8_9BACT</name>